<accession>A0A0U2XJY8</accession>
<dbReference type="STRING" id="200991.AUC31_15365"/>
<dbReference type="EMBL" id="CP013659">
    <property type="protein sequence ID" value="ALS76496.1"/>
    <property type="molecule type" value="Genomic_DNA"/>
</dbReference>
<dbReference type="KEGG" id="prt:AUC31_15365"/>
<dbReference type="OrthoDB" id="2428822at2"/>
<organism evidence="1 2">
    <name type="scientific">Planococcus rifietoensis</name>
    <dbReference type="NCBI Taxonomy" id="200991"/>
    <lineage>
        <taxon>Bacteria</taxon>
        <taxon>Bacillati</taxon>
        <taxon>Bacillota</taxon>
        <taxon>Bacilli</taxon>
        <taxon>Bacillales</taxon>
        <taxon>Caryophanaceae</taxon>
        <taxon>Planococcus</taxon>
    </lineage>
</organism>
<gene>
    <name evidence="1" type="ORF">AUC31_15365</name>
</gene>
<dbReference type="RefSeq" id="WP_058383198.1">
    <property type="nucleotide sequence ID" value="NZ_CP013659.2"/>
</dbReference>
<evidence type="ECO:0000313" key="1">
    <source>
        <dbReference type="EMBL" id="ALS76496.1"/>
    </source>
</evidence>
<evidence type="ECO:0000313" key="2">
    <source>
        <dbReference type="Proteomes" id="UP000067683"/>
    </source>
</evidence>
<dbReference type="Proteomes" id="UP000067683">
    <property type="component" value="Chromosome"/>
</dbReference>
<protein>
    <submittedName>
        <fullName evidence="1">Uncharacterized protein</fullName>
    </submittedName>
</protein>
<name>A0A0U2XJY8_9BACL</name>
<reference evidence="1" key="1">
    <citation type="submission" date="2016-01" db="EMBL/GenBank/DDBJ databases">
        <title>Complete genome of Planococcus rifietoensis type strain M8.</title>
        <authorList>
            <person name="See-Too W.S."/>
        </authorList>
    </citation>
    <scope>NUCLEOTIDE SEQUENCE [LARGE SCALE GENOMIC DNA]</scope>
    <source>
        <strain evidence="1">M8</strain>
    </source>
</reference>
<proteinExistence type="predicted"/>
<dbReference type="AlphaFoldDB" id="A0A0U2XJY8"/>
<sequence>MSMQNIEQSDLVRDEYGNYYKVVGLHKDEDTLNAIEISNLYFETSFQYAASQIADAQKPVGVFLQEQLNEFVADVEKRERPVYGIKDLMVNKIEVYAVDITQPHPKREETV</sequence>
<keyword evidence="2" id="KW-1185">Reference proteome</keyword>